<feature type="domain" description="FAD dependent oxidoreductase" evidence="3">
    <location>
        <begin position="77"/>
        <end position="475"/>
    </location>
</feature>
<reference evidence="4 5" key="1">
    <citation type="journal article" date="2024" name="J Genomics">
        <title>Draft genome sequencing and assembly of Favolaschia claudopus CIRM-BRFM 2984 isolated from oak limbs.</title>
        <authorList>
            <person name="Navarro D."/>
            <person name="Drula E."/>
            <person name="Chaduli D."/>
            <person name="Cazenave R."/>
            <person name="Ahrendt S."/>
            <person name="Wang J."/>
            <person name="Lipzen A."/>
            <person name="Daum C."/>
            <person name="Barry K."/>
            <person name="Grigoriev I.V."/>
            <person name="Favel A."/>
            <person name="Rosso M.N."/>
            <person name="Martin F."/>
        </authorList>
    </citation>
    <scope>NUCLEOTIDE SEQUENCE [LARGE SCALE GENOMIC DNA]</scope>
    <source>
        <strain evidence="4 5">CIRM-BRFM 2984</strain>
    </source>
</reference>
<evidence type="ECO:0000256" key="1">
    <source>
        <dbReference type="SAM" id="MobiDB-lite"/>
    </source>
</evidence>
<dbReference type="GO" id="GO:0005737">
    <property type="term" value="C:cytoplasm"/>
    <property type="evidence" value="ECO:0007669"/>
    <property type="project" value="TreeGrafter"/>
</dbReference>
<dbReference type="Pfam" id="PF01266">
    <property type="entry name" value="DAO"/>
    <property type="match status" value="1"/>
</dbReference>
<dbReference type="Gene3D" id="3.50.50.60">
    <property type="entry name" value="FAD/NAD(P)-binding domain"/>
    <property type="match status" value="1"/>
</dbReference>
<accession>A0AAW0BGX6</accession>
<protein>
    <submittedName>
        <fullName evidence="4">FAD dependent oxidoreductase</fullName>
    </submittedName>
</protein>
<dbReference type="PANTHER" id="PTHR13847">
    <property type="entry name" value="SARCOSINE DEHYDROGENASE-RELATED"/>
    <property type="match status" value="1"/>
</dbReference>
<dbReference type="Proteomes" id="UP001362999">
    <property type="component" value="Unassembled WGS sequence"/>
</dbReference>
<dbReference type="SUPFAM" id="SSF51905">
    <property type="entry name" value="FAD/NAD(P)-binding domain"/>
    <property type="match status" value="1"/>
</dbReference>
<dbReference type="AlphaFoldDB" id="A0AAW0BGX6"/>
<feature type="signal peptide" evidence="2">
    <location>
        <begin position="1"/>
        <end position="18"/>
    </location>
</feature>
<gene>
    <name evidence="4" type="ORF">R3P38DRAFT_2951507</name>
</gene>
<name>A0AAW0BGX6_9AGAR</name>
<evidence type="ECO:0000313" key="5">
    <source>
        <dbReference type="Proteomes" id="UP001362999"/>
    </source>
</evidence>
<dbReference type="InterPro" id="IPR036188">
    <property type="entry name" value="FAD/NAD-bd_sf"/>
</dbReference>
<keyword evidence="5" id="KW-1185">Reference proteome</keyword>
<feature type="region of interest" description="Disordered" evidence="1">
    <location>
        <begin position="32"/>
        <end position="68"/>
    </location>
</feature>
<dbReference type="Gene3D" id="3.30.9.10">
    <property type="entry name" value="D-Amino Acid Oxidase, subunit A, domain 2"/>
    <property type="match status" value="1"/>
</dbReference>
<evidence type="ECO:0000259" key="3">
    <source>
        <dbReference type="Pfam" id="PF01266"/>
    </source>
</evidence>
<dbReference type="InterPro" id="IPR006076">
    <property type="entry name" value="FAD-dep_OxRdtase"/>
</dbReference>
<evidence type="ECO:0000256" key="2">
    <source>
        <dbReference type="SAM" id="SignalP"/>
    </source>
</evidence>
<proteinExistence type="predicted"/>
<comment type="caution">
    <text evidence="4">The sequence shown here is derived from an EMBL/GenBank/DDBJ whole genome shotgun (WGS) entry which is preliminary data.</text>
</comment>
<feature type="chain" id="PRO_5043732128" evidence="2">
    <location>
        <begin position="19"/>
        <end position="510"/>
    </location>
</feature>
<keyword evidence="2" id="KW-0732">Signal</keyword>
<organism evidence="4 5">
    <name type="scientific">Favolaschia claudopus</name>
    <dbReference type="NCBI Taxonomy" id="2862362"/>
    <lineage>
        <taxon>Eukaryota</taxon>
        <taxon>Fungi</taxon>
        <taxon>Dikarya</taxon>
        <taxon>Basidiomycota</taxon>
        <taxon>Agaricomycotina</taxon>
        <taxon>Agaricomycetes</taxon>
        <taxon>Agaricomycetidae</taxon>
        <taxon>Agaricales</taxon>
        <taxon>Marasmiineae</taxon>
        <taxon>Mycenaceae</taxon>
        <taxon>Favolaschia</taxon>
    </lineage>
</organism>
<dbReference type="PANTHER" id="PTHR13847:SF260">
    <property type="entry name" value="FAD DEPENDENT OXIDOREDUCTASE DOMAIN-CONTAINING PROTEIN"/>
    <property type="match status" value="1"/>
</dbReference>
<dbReference type="EMBL" id="JAWWNJ010000034">
    <property type="protein sequence ID" value="KAK7024869.1"/>
    <property type="molecule type" value="Genomic_DNA"/>
</dbReference>
<evidence type="ECO:0000313" key="4">
    <source>
        <dbReference type="EMBL" id="KAK7024869.1"/>
    </source>
</evidence>
<sequence length="510" mass="54637">MSWSIVLPALLQLGLSSALSIPHSLDLDSNQSPFQFDAPNPADLPHANPTHSFWTHSPGANPLAGEGSTGPLTGQADVCIIGSGITGVSAAYHLANAVESGVFPSTESGKVSAVILEARDFCSGATGRNGGNLTPYAFGGFGKLQERFGTDAALRQFALEHYSATEMARIARESGWADAVDLVEGGHVDIMLNDSDLAKAQADFFAAIFAGKDINATWFSQEDMNATYGTYNWGVRSPGYNLWPLKFVTQLYKSTLGITPRLDLRLHTRTPVTAVSPLTAAASNRRWRLATPRGAVLCSTVLHATNGYASHLLPQFAGPENGITPVRGQVLAVRAETQLPVPSWSGNEGYWFPRPQTASEDAKPLVILGGKRSVAGPPYEMGVTDDGVLTESVGAALRNFLPEMFPGLYKFGVEPEAEWTGIMGYTALEIPFVGPVLSNATADLHDTTFKGQYISAGYHGHGMPRAFGCAEVVVRMIADERAGWDSPSALPEWFPQPFLTWVRDKKGPEA</sequence>